<reference evidence="2 3" key="1">
    <citation type="submission" date="2017-05" db="EMBL/GenBank/DDBJ databases">
        <authorList>
            <person name="Varghese N."/>
            <person name="Submissions S."/>
        </authorList>
    </citation>
    <scope>NUCLEOTIDE SEQUENCE [LARGE SCALE GENOMIC DNA]</scope>
    <source>
        <strain evidence="2 3">DSM 18015</strain>
    </source>
</reference>
<keyword evidence="1" id="KW-0812">Transmembrane</keyword>
<evidence type="ECO:0000313" key="3">
    <source>
        <dbReference type="Proteomes" id="UP001158050"/>
    </source>
</evidence>
<evidence type="ECO:0008006" key="4">
    <source>
        <dbReference type="Google" id="ProtNLM"/>
    </source>
</evidence>
<gene>
    <name evidence="2" type="ORF">SAMN05421679_10959</name>
</gene>
<feature type="transmembrane region" description="Helical" evidence="1">
    <location>
        <begin position="14"/>
        <end position="33"/>
    </location>
</feature>
<evidence type="ECO:0000256" key="1">
    <source>
        <dbReference type="SAM" id="Phobius"/>
    </source>
</evidence>
<keyword evidence="1" id="KW-1133">Transmembrane helix</keyword>
<dbReference type="EMBL" id="FXUO01000009">
    <property type="protein sequence ID" value="SMP96487.1"/>
    <property type="molecule type" value="Genomic_DNA"/>
</dbReference>
<accession>A0ABY1R928</accession>
<keyword evidence="1" id="KW-0472">Membrane</keyword>
<dbReference type="RefSeq" id="WP_283417837.1">
    <property type="nucleotide sequence ID" value="NZ_FXUO01000009.1"/>
</dbReference>
<sequence length="223" mass="26421">MTTNNLDLNFWVDIAQIATMLLTLVGLIISFWLSREALKEVRRDRVIGQRPFLLFDYGGHQSRIELKKYNDGKEYASFFWPKLESGGIHVPTVGKLRNLGTGPAVDVRLQWIIEEIYIKGEKFKIDDTKRKEPQYSPENNQNPIRESHIFPNQETGYHLLPRFISHDFNRKIERADGHFIIHYQDTFNNKHQTFQKFHAFPDYEKMTFHTTFGDLIKNENDYR</sequence>
<name>A0ABY1R928_9FLAO</name>
<dbReference type="Proteomes" id="UP001158050">
    <property type="component" value="Unassembled WGS sequence"/>
</dbReference>
<keyword evidence="3" id="KW-1185">Reference proteome</keyword>
<comment type="caution">
    <text evidence="2">The sequence shown here is derived from an EMBL/GenBank/DDBJ whole genome shotgun (WGS) entry which is preliminary data.</text>
</comment>
<organism evidence="2 3">
    <name type="scientific">Epilithonimonas pallida</name>
    <dbReference type="NCBI Taxonomy" id="373671"/>
    <lineage>
        <taxon>Bacteria</taxon>
        <taxon>Pseudomonadati</taxon>
        <taxon>Bacteroidota</taxon>
        <taxon>Flavobacteriia</taxon>
        <taxon>Flavobacteriales</taxon>
        <taxon>Weeksellaceae</taxon>
        <taxon>Chryseobacterium group</taxon>
        <taxon>Epilithonimonas</taxon>
    </lineage>
</organism>
<evidence type="ECO:0000313" key="2">
    <source>
        <dbReference type="EMBL" id="SMP96487.1"/>
    </source>
</evidence>
<protein>
    <recommendedName>
        <fullName evidence="4">SMODS-associated NUDIX domain-containing protein</fullName>
    </recommendedName>
</protein>
<proteinExistence type="predicted"/>